<keyword evidence="3" id="KW-0804">Transcription</keyword>
<dbReference type="PANTHER" id="PTHR43537:SF49">
    <property type="entry name" value="TRANSCRIPTIONAL REGULATORY PROTEIN"/>
    <property type="match status" value="1"/>
</dbReference>
<evidence type="ECO:0000256" key="2">
    <source>
        <dbReference type="ARBA" id="ARBA00023125"/>
    </source>
</evidence>
<dbReference type="RefSeq" id="WP_094799150.1">
    <property type="nucleotide sequence ID" value="NZ_NEVP01000004.1"/>
</dbReference>
<dbReference type="SMART" id="SM00345">
    <property type="entry name" value="HTH_GNTR"/>
    <property type="match status" value="1"/>
</dbReference>
<dbReference type="InterPro" id="IPR036388">
    <property type="entry name" value="WH-like_DNA-bd_sf"/>
</dbReference>
<dbReference type="InterPro" id="IPR036390">
    <property type="entry name" value="WH_DNA-bd_sf"/>
</dbReference>
<dbReference type="Gene3D" id="1.10.10.10">
    <property type="entry name" value="Winged helix-like DNA-binding domain superfamily/Winged helix DNA-binding domain"/>
    <property type="match status" value="1"/>
</dbReference>
<proteinExistence type="predicted"/>
<dbReference type="InterPro" id="IPR000524">
    <property type="entry name" value="Tscrpt_reg_HTH_GntR"/>
</dbReference>
<dbReference type="OrthoDB" id="9799812at2"/>
<dbReference type="GO" id="GO:0003677">
    <property type="term" value="F:DNA binding"/>
    <property type="evidence" value="ECO:0007669"/>
    <property type="project" value="UniProtKB-KW"/>
</dbReference>
<organism evidence="5 6">
    <name type="scientific">Bordetella genomosp. 5</name>
    <dbReference type="NCBI Taxonomy" id="1395608"/>
    <lineage>
        <taxon>Bacteria</taxon>
        <taxon>Pseudomonadati</taxon>
        <taxon>Pseudomonadota</taxon>
        <taxon>Betaproteobacteria</taxon>
        <taxon>Burkholderiales</taxon>
        <taxon>Alcaligenaceae</taxon>
        <taxon>Bordetella</taxon>
    </lineage>
</organism>
<dbReference type="PANTHER" id="PTHR43537">
    <property type="entry name" value="TRANSCRIPTIONAL REGULATOR, GNTR FAMILY"/>
    <property type="match status" value="1"/>
</dbReference>
<evidence type="ECO:0000256" key="1">
    <source>
        <dbReference type="ARBA" id="ARBA00023015"/>
    </source>
</evidence>
<keyword evidence="6" id="KW-1185">Reference proteome</keyword>
<dbReference type="Proteomes" id="UP000216913">
    <property type="component" value="Unassembled WGS sequence"/>
</dbReference>
<dbReference type="EMBL" id="NEVP01000004">
    <property type="protein sequence ID" value="OZI53645.1"/>
    <property type="molecule type" value="Genomic_DNA"/>
</dbReference>
<dbReference type="Pfam" id="PF07729">
    <property type="entry name" value="FCD"/>
    <property type="match status" value="1"/>
</dbReference>
<sequence length="222" mass="24955">MDTEFLSESGAGGERGLSNRVFDDLLQAIYSGRIGPGEAINEAVEAKRLNVSRGPVREAVNRLQGIGLLTRVPYVKARVITLDSATVLELFEFRMALEGMACRLATERISETELEELEHQLDAYRRNPIAMGERFDFHARIAQACRNTRLSAALNDDTFVLLKLYRSSSGSVPERKDTAYDEHRQILMAMKSRNKELAESLMRSHIGRAAEHVRSQMTTRQG</sequence>
<name>A0A261TW63_9BORD</name>
<reference evidence="5 6" key="1">
    <citation type="submission" date="2017-05" db="EMBL/GenBank/DDBJ databases">
        <title>Complete and WGS of Bordetella genogroups.</title>
        <authorList>
            <person name="Spilker T."/>
            <person name="LiPuma J."/>
        </authorList>
    </citation>
    <scope>NUCLEOTIDE SEQUENCE [LARGE SCALE GENOMIC DNA]</scope>
    <source>
        <strain evidence="5 6">AU10456</strain>
    </source>
</reference>
<keyword evidence="1" id="KW-0805">Transcription regulation</keyword>
<evidence type="ECO:0000313" key="6">
    <source>
        <dbReference type="Proteomes" id="UP000216913"/>
    </source>
</evidence>
<evidence type="ECO:0000256" key="3">
    <source>
        <dbReference type="ARBA" id="ARBA00023163"/>
    </source>
</evidence>
<keyword evidence="2" id="KW-0238">DNA-binding</keyword>
<dbReference type="SUPFAM" id="SSF48008">
    <property type="entry name" value="GntR ligand-binding domain-like"/>
    <property type="match status" value="1"/>
</dbReference>
<evidence type="ECO:0000313" key="5">
    <source>
        <dbReference type="EMBL" id="OZI53645.1"/>
    </source>
</evidence>
<accession>A0A261TW63</accession>
<gene>
    <name evidence="5" type="ORF">CAL25_06635</name>
</gene>
<dbReference type="Gene3D" id="1.20.120.530">
    <property type="entry name" value="GntR ligand-binding domain-like"/>
    <property type="match status" value="1"/>
</dbReference>
<comment type="caution">
    <text evidence="5">The sequence shown here is derived from an EMBL/GenBank/DDBJ whole genome shotgun (WGS) entry which is preliminary data.</text>
</comment>
<protein>
    <recommendedName>
        <fullName evidence="4">HTH gntR-type domain-containing protein</fullName>
    </recommendedName>
</protein>
<dbReference type="SUPFAM" id="SSF46785">
    <property type="entry name" value="Winged helix' DNA-binding domain"/>
    <property type="match status" value="1"/>
</dbReference>
<evidence type="ECO:0000259" key="4">
    <source>
        <dbReference type="PROSITE" id="PS50949"/>
    </source>
</evidence>
<dbReference type="InterPro" id="IPR011711">
    <property type="entry name" value="GntR_C"/>
</dbReference>
<dbReference type="SMART" id="SM00895">
    <property type="entry name" value="FCD"/>
    <property type="match status" value="1"/>
</dbReference>
<dbReference type="GO" id="GO:0003700">
    <property type="term" value="F:DNA-binding transcription factor activity"/>
    <property type="evidence" value="ECO:0007669"/>
    <property type="project" value="InterPro"/>
</dbReference>
<feature type="domain" description="HTH gntR-type" evidence="4">
    <location>
        <begin position="15"/>
        <end position="82"/>
    </location>
</feature>
<dbReference type="AlphaFoldDB" id="A0A261TW63"/>
<dbReference type="PROSITE" id="PS50949">
    <property type="entry name" value="HTH_GNTR"/>
    <property type="match status" value="1"/>
</dbReference>
<dbReference type="Pfam" id="PF00392">
    <property type="entry name" value="GntR"/>
    <property type="match status" value="1"/>
</dbReference>
<dbReference type="InterPro" id="IPR008920">
    <property type="entry name" value="TF_FadR/GntR_C"/>
</dbReference>